<evidence type="ECO:0000313" key="3">
    <source>
        <dbReference type="EMBL" id="KAF3341561.1"/>
    </source>
</evidence>
<dbReference type="Pfam" id="PF08536">
    <property type="entry name" value="Whirly"/>
    <property type="match status" value="1"/>
</dbReference>
<reference evidence="3" key="1">
    <citation type="submission" date="2020-01" db="EMBL/GenBank/DDBJ databases">
        <title>Genome sequence of Kobresia littledalei, the first chromosome-level genome in the family Cyperaceae.</title>
        <authorList>
            <person name="Qu G."/>
        </authorList>
    </citation>
    <scope>NUCLEOTIDE SEQUENCE</scope>
    <source>
        <strain evidence="3">C.B.Clarke</strain>
        <tissue evidence="3">Leaf</tissue>
    </source>
</reference>
<keyword evidence="3" id="KW-0238">DNA-binding</keyword>
<name>A0A833VL71_9POAL</name>
<sequence length="260" mass="28808">MALSLSVACAGVNSNPSTLVRKNGISASRKTLTLVPITQNGTNKRNRRLSVHALQSQSDYYAMQQNMSSRSHDDGQSAKVFVDYSIYKGKAALTISPKAPEFSPIDAGVYKVAKEGCLFLQFAPAAGNRQFDWSRKQIFTLNVGEIGTLISLGPNDSCDFFHDPFLGKSEEGQVRKVLKAEPLPDGSGYFFNLSVSDRLKNVEENIYIPITKGEFAILRSCLDYLIPHLLGWNTFVNSISPGNSGRMNNYNSRPDLEWER</sequence>
<dbReference type="PANTHER" id="PTHR31745">
    <property type="entry name" value="SINGLE-STRANDED DNA-BINDING PROTEIN WHY2, MITOCHONDRIAL"/>
    <property type="match status" value="1"/>
</dbReference>
<evidence type="ECO:0000256" key="2">
    <source>
        <dbReference type="ARBA" id="ARBA00022946"/>
    </source>
</evidence>
<dbReference type="InterPro" id="IPR009044">
    <property type="entry name" value="ssDNA-bd_transcriptional_reg"/>
</dbReference>
<dbReference type="OrthoDB" id="511009at2759"/>
<gene>
    <name evidence="3" type="ORF">FCM35_KLT00199</name>
</gene>
<dbReference type="GO" id="GO:0006952">
    <property type="term" value="P:defense response"/>
    <property type="evidence" value="ECO:0007669"/>
    <property type="project" value="InterPro"/>
</dbReference>
<accession>A0A833VL71</accession>
<organism evidence="3 4">
    <name type="scientific">Carex littledalei</name>
    <dbReference type="NCBI Taxonomy" id="544730"/>
    <lineage>
        <taxon>Eukaryota</taxon>
        <taxon>Viridiplantae</taxon>
        <taxon>Streptophyta</taxon>
        <taxon>Embryophyta</taxon>
        <taxon>Tracheophyta</taxon>
        <taxon>Spermatophyta</taxon>
        <taxon>Magnoliopsida</taxon>
        <taxon>Liliopsida</taxon>
        <taxon>Poales</taxon>
        <taxon>Cyperaceae</taxon>
        <taxon>Cyperoideae</taxon>
        <taxon>Cariceae</taxon>
        <taxon>Carex</taxon>
        <taxon>Carex subgen. Euthyceras</taxon>
    </lineage>
</organism>
<dbReference type="Gene3D" id="2.30.31.10">
    <property type="entry name" value="Transcriptional Coactivator Pc4, Chain A"/>
    <property type="match status" value="1"/>
</dbReference>
<keyword evidence="2" id="KW-0809">Transit peptide</keyword>
<dbReference type="InterPro" id="IPR013742">
    <property type="entry name" value="Whirly"/>
</dbReference>
<dbReference type="AlphaFoldDB" id="A0A833VL71"/>
<dbReference type="SUPFAM" id="SSF54447">
    <property type="entry name" value="ssDNA-binding transcriptional regulator domain"/>
    <property type="match status" value="1"/>
</dbReference>
<evidence type="ECO:0000256" key="1">
    <source>
        <dbReference type="ARBA" id="ARBA00006061"/>
    </source>
</evidence>
<dbReference type="GO" id="GO:0003697">
    <property type="term" value="F:single-stranded DNA binding"/>
    <property type="evidence" value="ECO:0007669"/>
    <property type="project" value="InterPro"/>
</dbReference>
<dbReference type="Proteomes" id="UP000623129">
    <property type="component" value="Unassembled WGS sequence"/>
</dbReference>
<dbReference type="PANTHER" id="PTHR31745:SF2">
    <property type="entry name" value="SINGLE-STRANDED DNA-BINDING PROTEIN WHY1, CHLOROPLASTIC"/>
    <property type="match status" value="1"/>
</dbReference>
<comment type="caution">
    <text evidence="3">The sequence shown here is derived from an EMBL/GenBank/DDBJ whole genome shotgun (WGS) entry which is preliminary data.</text>
</comment>
<keyword evidence="4" id="KW-1185">Reference proteome</keyword>
<dbReference type="GO" id="GO:0006355">
    <property type="term" value="P:regulation of DNA-templated transcription"/>
    <property type="evidence" value="ECO:0007669"/>
    <property type="project" value="InterPro"/>
</dbReference>
<protein>
    <submittedName>
        <fullName evidence="3">Single-stranded DNA-binding protein WHY1</fullName>
    </submittedName>
</protein>
<proteinExistence type="inferred from homology"/>
<dbReference type="EMBL" id="SWLB01000001">
    <property type="protein sequence ID" value="KAF3341561.1"/>
    <property type="molecule type" value="Genomic_DNA"/>
</dbReference>
<evidence type="ECO:0000313" key="4">
    <source>
        <dbReference type="Proteomes" id="UP000623129"/>
    </source>
</evidence>
<comment type="similarity">
    <text evidence="1">Belongs to the Whirly family.</text>
</comment>